<dbReference type="EMBL" id="JGYN01000008">
    <property type="protein sequence ID" value="KFI51813.1"/>
    <property type="molecule type" value="Genomic_DNA"/>
</dbReference>
<dbReference type="RefSeq" id="WP_033493601.1">
    <property type="nucleotide sequence ID" value="NZ_JDUU01000010.1"/>
</dbReference>
<name>A0A086ZZ63_9BIFI</name>
<feature type="transmembrane region" description="Helical" evidence="1">
    <location>
        <begin position="89"/>
        <end position="112"/>
    </location>
</feature>
<organism evidence="2 3">
    <name type="scientific">Bifidobacterium biavatii DSM 23969</name>
    <dbReference type="NCBI Taxonomy" id="1437608"/>
    <lineage>
        <taxon>Bacteria</taxon>
        <taxon>Bacillati</taxon>
        <taxon>Actinomycetota</taxon>
        <taxon>Actinomycetes</taxon>
        <taxon>Bifidobacteriales</taxon>
        <taxon>Bifidobacteriaceae</taxon>
        <taxon>Bifidobacterium</taxon>
    </lineage>
</organism>
<evidence type="ECO:0000256" key="1">
    <source>
        <dbReference type="SAM" id="Phobius"/>
    </source>
</evidence>
<keyword evidence="3" id="KW-1185">Reference proteome</keyword>
<protein>
    <submittedName>
        <fullName evidence="2">Putative membrane spanning protein</fullName>
    </submittedName>
</protein>
<keyword evidence="1" id="KW-0472">Membrane</keyword>
<dbReference type="InterPro" id="IPR025962">
    <property type="entry name" value="SdpI/YhfL"/>
</dbReference>
<dbReference type="Pfam" id="PF13630">
    <property type="entry name" value="SdpI"/>
    <property type="match status" value="1"/>
</dbReference>
<feature type="transmembrane region" description="Helical" evidence="1">
    <location>
        <begin position="55"/>
        <end position="77"/>
    </location>
</feature>
<sequence length="125" mass="14361">MLLCLIALFLPIVQWCFSMYGFAKNGQLERNYQMGIKTRWTIASDETWEYVHRKYAFVFLGSGVLGSLMPVDVLVGMIATRDINNMSMIWWWILLALAIILVAWLVICGVIANLDARKHYLESQA</sequence>
<dbReference type="eggNOG" id="COG5658">
    <property type="taxonomic scope" value="Bacteria"/>
</dbReference>
<comment type="caution">
    <text evidence="2">The sequence shown here is derived from an EMBL/GenBank/DDBJ whole genome shotgun (WGS) entry which is preliminary data.</text>
</comment>
<dbReference type="STRING" id="1437608.GCA_000771645_00173"/>
<gene>
    <name evidence="2" type="ORF">BBIA_0730</name>
</gene>
<keyword evidence="1" id="KW-0812">Transmembrane</keyword>
<proteinExistence type="predicted"/>
<dbReference type="AlphaFoldDB" id="A0A086ZZ63"/>
<accession>A0A086ZZ63</accession>
<reference evidence="2 3" key="1">
    <citation type="submission" date="2014-03" db="EMBL/GenBank/DDBJ databases">
        <title>Genomics of Bifidobacteria.</title>
        <authorList>
            <person name="Ventura M."/>
            <person name="Milani C."/>
            <person name="Lugli G.A."/>
        </authorList>
    </citation>
    <scope>NUCLEOTIDE SEQUENCE [LARGE SCALE GENOMIC DNA]</scope>
    <source>
        <strain evidence="2 3">DSM 23969</strain>
    </source>
</reference>
<evidence type="ECO:0000313" key="3">
    <source>
        <dbReference type="Proteomes" id="UP000029108"/>
    </source>
</evidence>
<keyword evidence="1" id="KW-1133">Transmembrane helix</keyword>
<dbReference type="Proteomes" id="UP000029108">
    <property type="component" value="Unassembled WGS sequence"/>
</dbReference>
<evidence type="ECO:0000313" key="2">
    <source>
        <dbReference type="EMBL" id="KFI51813.1"/>
    </source>
</evidence>